<dbReference type="Proteomes" id="UP001501508">
    <property type="component" value="Unassembled WGS sequence"/>
</dbReference>
<evidence type="ECO:0000313" key="1">
    <source>
        <dbReference type="EMBL" id="GAA4435775.1"/>
    </source>
</evidence>
<organism evidence="1 2">
    <name type="scientific">Ravibacter arvi</name>
    <dbReference type="NCBI Taxonomy" id="2051041"/>
    <lineage>
        <taxon>Bacteria</taxon>
        <taxon>Pseudomonadati</taxon>
        <taxon>Bacteroidota</taxon>
        <taxon>Cytophagia</taxon>
        <taxon>Cytophagales</taxon>
        <taxon>Spirosomataceae</taxon>
        <taxon>Ravibacter</taxon>
    </lineage>
</organism>
<sequence>MKKYLFIAALVVKSTLLPAQDEKKTPVTLSGYAEVYYSRDFRNPASNTRPAFVYSHNRANEVSVNLAYLKADYRNEHVRASLALATGSYMNANYAAEPGVLKNIYEAYAGVKISKKHNLWLDAGVFPSHLGFESATGKDNWTLTRSLFADNSPYFEAGAKVSYTSQDNRWLMSGLILNGWQRIQRADGNSTPAFGHQLTFRPTESLVINSASFIGNDKPDSLRQMRYFHNFYAIYQLGPRWGITAGFDVGAEQKHKGSARKNMWLTPVLVARCTFSERFSISGRGEYYRDPAGVIVTAPGGFETWGFSLNTDWVIRSNVMWRAEVRNLNARSAIFADGSHQPHTSSWVATSALAISF</sequence>
<proteinExistence type="predicted"/>
<name>A0ABP8LUI6_9BACT</name>
<protein>
    <submittedName>
        <fullName evidence="1">Porin</fullName>
    </submittedName>
</protein>
<gene>
    <name evidence="1" type="ORF">GCM10023091_12820</name>
</gene>
<dbReference type="EMBL" id="BAABEY010000013">
    <property type="protein sequence ID" value="GAA4435775.1"/>
    <property type="molecule type" value="Genomic_DNA"/>
</dbReference>
<reference evidence="2" key="1">
    <citation type="journal article" date="2019" name="Int. J. Syst. Evol. Microbiol.">
        <title>The Global Catalogue of Microorganisms (GCM) 10K type strain sequencing project: providing services to taxonomists for standard genome sequencing and annotation.</title>
        <authorList>
            <consortium name="The Broad Institute Genomics Platform"/>
            <consortium name="The Broad Institute Genome Sequencing Center for Infectious Disease"/>
            <person name="Wu L."/>
            <person name="Ma J."/>
        </authorList>
    </citation>
    <scope>NUCLEOTIDE SEQUENCE [LARGE SCALE GENOMIC DNA]</scope>
    <source>
        <strain evidence="2">JCM 31920</strain>
    </source>
</reference>
<comment type="caution">
    <text evidence="1">The sequence shown here is derived from an EMBL/GenBank/DDBJ whole genome shotgun (WGS) entry which is preliminary data.</text>
</comment>
<evidence type="ECO:0000313" key="2">
    <source>
        <dbReference type="Proteomes" id="UP001501508"/>
    </source>
</evidence>
<accession>A0ABP8LUI6</accession>
<dbReference type="Pfam" id="PF07642">
    <property type="entry name" value="BBP2"/>
    <property type="match status" value="1"/>
</dbReference>
<dbReference type="InterPro" id="IPR011486">
    <property type="entry name" value="BBP2"/>
</dbReference>
<dbReference type="SUPFAM" id="SSF56935">
    <property type="entry name" value="Porins"/>
    <property type="match status" value="1"/>
</dbReference>
<keyword evidence="2" id="KW-1185">Reference proteome</keyword>
<dbReference type="RefSeq" id="WP_345027460.1">
    <property type="nucleotide sequence ID" value="NZ_BAABEY010000013.1"/>
</dbReference>